<dbReference type="InterPro" id="IPR004843">
    <property type="entry name" value="Calcineurin-like_PHP"/>
</dbReference>
<dbReference type="GO" id="GO:0004722">
    <property type="term" value="F:protein serine/threonine phosphatase activity"/>
    <property type="evidence" value="ECO:0007669"/>
    <property type="project" value="UniProtKB-EC"/>
</dbReference>
<dbReference type="InterPro" id="IPR029052">
    <property type="entry name" value="Metallo-depent_PP-like"/>
</dbReference>
<dbReference type="GO" id="GO:0005634">
    <property type="term" value="C:nucleus"/>
    <property type="evidence" value="ECO:0007669"/>
    <property type="project" value="TreeGrafter"/>
</dbReference>
<keyword evidence="2" id="KW-0479">Metal-binding</keyword>
<comment type="caution">
    <text evidence="10">The sequence shown here is derived from an EMBL/GenBank/DDBJ whole genome shotgun (WGS) entry which is preliminary data.</text>
</comment>
<accession>A0A6G0WPL1</accession>
<comment type="catalytic activity">
    <reaction evidence="6">
        <text>O-phospho-L-seryl-[protein] + H2O = L-seryl-[protein] + phosphate</text>
        <dbReference type="Rhea" id="RHEA:20629"/>
        <dbReference type="Rhea" id="RHEA-COMP:9863"/>
        <dbReference type="Rhea" id="RHEA-COMP:11604"/>
        <dbReference type="ChEBI" id="CHEBI:15377"/>
        <dbReference type="ChEBI" id="CHEBI:29999"/>
        <dbReference type="ChEBI" id="CHEBI:43474"/>
        <dbReference type="ChEBI" id="CHEBI:83421"/>
        <dbReference type="EC" id="3.1.3.16"/>
    </reaction>
</comment>
<evidence type="ECO:0000256" key="4">
    <source>
        <dbReference type="ARBA" id="ARBA00022912"/>
    </source>
</evidence>
<keyword evidence="11" id="KW-1185">Reference proteome</keyword>
<evidence type="ECO:0000259" key="9">
    <source>
        <dbReference type="PROSITE" id="PS00125"/>
    </source>
</evidence>
<sequence>MASSDQINLDAIIEKLLSVRTARPGKQVNLMEEELKWLCAQSRKAFMSQPMLLEVDAPIKICGDLHGQYYDLLSLFECGGYPPQSNYLFLGDYVDRGKHSIETIALLFAYKIKYPNNFFILRGNHEDSSVNRLYGFHDECRRRYNVRLWKHFIDSFDCLPVAALVEQCILCMHGGLSPELQDLQQIARLPRPMTQPDTGLVADLLWSDPEPNMLGWGENDRGISYTFGIDVVNQFMKRHDLDMICRAHQVVEDGYEFFANRQLVTIFSAPNYTGEFNNAGAMMVLDESLLCSFKIIRPIDKKRITSGAPMRK</sequence>
<name>A0A6G0WPL1_9STRA</name>
<proteinExistence type="inferred from homology"/>
<evidence type="ECO:0000256" key="8">
    <source>
        <dbReference type="RuleBase" id="RU004273"/>
    </source>
</evidence>
<evidence type="ECO:0000256" key="5">
    <source>
        <dbReference type="ARBA" id="ARBA00023211"/>
    </source>
</evidence>
<evidence type="ECO:0000256" key="6">
    <source>
        <dbReference type="ARBA" id="ARBA00047761"/>
    </source>
</evidence>
<comment type="similarity">
    <text evidence="8">Belongs to the PPP phosphatase family.</text>
</comment>
<dbReference type="Pfam" id="PF00149">
    <property type="entry name" value="Metallophos"/>
    <property type="match status" value="1"/>
</dbReference>
<evidence type="ECO:0000256" key="1">
    <source>
        <dbReference type="ARBA" id="ARBA00001936"/>
    </source>
</evidence>
<keyword evidence="5" id="KW-0464">Manganese</keyword>
<protein>
    <recommendedName>
        <fullName evidence="8">Serine/threonine-protein phosphatase</fullName>
        <ecNumber evidence="8">3.1.3.16</ecNumber>
    </recommendedName>
</protein>
<dbReference type="InterPro" id="IPR006186">
    <property type="entry name" value="Ser/Thr-sp_prot-phosphatase"/>
</dbReference>
<keyword evidence="3 8" id="KW-0378">Hydrolase</keyword>
<evidence type="ECO:0000256" key="2">
    <source>
        <dbReference type="ARBA" id="ARBA00022723"/>
    </source>
</evidence>
<evidence type="ECO:0000313" key="11">
    <source>
        <dbReference type="Proteomes" id="UP000481153"/>
    </source>
</evidence>
<gene>
    <name evidence="10" type="ORF">Ae201684_013040</name>
</gene>
<evidence type="ECO:0000256" key="3">
    <source>
        <dbReference type="ARBA" id="ARBA00022801"/>
    </source>
</evidence>
<dbReference type="GO" id="GO:0005737">
    <property type="term" value="C:cytoplasm"/>
    <property type="evidence" value="ECO:0007669"/>
    <property type="project" value="TreeGrafter"/>
</dbReference>
<dbReference type="Pfam" id="PF16891">
    <property type="entry name" value="STPPase_N"/>
    <property type="match status" value="1"/>
</dbReference>
<dbReference type="AlphaFoldDB" id="A0A6G0WPL1"/>
<dbReference type="InterPro" id="IPR031675">
    <property type="entry name" value="STPPase_N"/>
</dbReference>
<dbReference type="SMART" id="SM00156">
    <property type="entry name" value="PP2Ac"/>
    <property type="match status" value="1"/>
</dbReference>
<dbReference type="Gene3D" id="3.60.21.10">
    <property type="match status" value="1"/>
</dbReference>
<dbReference type="VEuPathDB" id="FungiDB:AeMF1_014965"/>
<evidence type="ECO:0000313" key="10">
    <source>
        <dbReference type="EMBL" id="KAF0729294.1"/>
    </source>
</evidence>
<dbReference type="EC" id="3.1.3.16" evidence="8"/>
<comment type="catalytic activity">
    <reaction evidence="7 8">
        <text>O-phospho-L-threonyl-[protein] + H2O = L-threonyl-[protein] + phosphate</text>
        <dbReference type="Rhea" id="RHEA:47004"/>
        <dbReference type="Rhea" id="RHEA-COMP:11060"/>
        <dbReference type="Rhea" id="RHEA-COMP:11605"/>
        <dbReference type="ChEBI" id="CHEBI:15377"/>
        <dbReference type="ChEBI" id="CHEBI:30013"/>
        <dbReference type="ChEBI" id="CHEBI:43474"/>
        <dbReference type="ChEBI" id="CHEBI:61977"/>
        <dbReference type="EC" id="3.1.3.16"/>
    </reaction>
</comment>
<dbReference type="FunFam" id="3.60.21.10:FF:000026">
    <property type="entry name" value="Serine/threonine-protein phosphatase"/>
    <property type="match status" value="1"/>
</dbReference>
<dbReference type="InterPro" id="IPR050341">
    <property type="entry name" value="PP1_catalytic_subunit"/>
</dbReference>
<dbReference type="PANTHER" id="PTHR11668">
    <property type="entry name" value="SERINE/THREONINE PROTEIN PHOSPHATASE"/>
    <property type="match status" value="1"/>
</dbReference>
<reference evidence="10 11" key="1">
    <citation type="submission" date="2019-07" db="EMBL/GenBank/DDBJ databases">
        <title>Genomics analysis of Aphanomyces spp. identifies a new class of oomycete effector associated with host adaptation.</title>
        <authorList>
            <person name="Gaulin E."/>
        </authorList>
    </citation>
    <scope>NUCLEOTIDE SEQUENCE [LARGE SCALE GENOMIC DNA]</scope>
    <source>
        <strain evidence="10 11">ATCC 201684</strain>
    </source>
</reference>
<dbReference type="PRINTS" id="PR00114">
    <property type="entry name" value="STPHPHTASE"/>
</dbReference>
<keyword evidence="4" id="KW-0904">Protein phosphatase</keyword>
<dbReference type="SUPFAM" id="SSF56300">
    <property type="entry name" value="Metallo-dependent phosphatases"/>
    <property type="match status" value="1"/>
</dbReference>
<dbReference type="GO" id="GO:0046872">
    <property type="term" value="F:metal ion binding"/>
    <property type="evidence" value="ECO:0007669"/>
    <property type="project" value="UniProtKB-KW"/>
</dbReference>
<feature type="domain" description="Serine/threonine specific protein phosphatases" evidence="9">
    <location>
        <begin position="121"/>
        <end position="126"/>
    </location>
</feature>
<dbReference type="PROSITE" id="PS00125">
    <property type="entry name" value="SER_THR_PHOSPHATASE"/>
    <property type="match status" value="1"/>
</dbReference>
<dbReference type="EMBL" id="VJMJ01000166">
    <property type="protein sequence ID" value="KAF0729294.1"/>
    <property type="molecule type" value="Genomic_DNA"/>
</dbReference>
<dbReference type="PANTHER" id="PTHR11668:SF300">
    <property type="entry name" value="SERINE_THREONINE-PROTEIN PHOSPHATASE"/>
    <property type="match status" value="1"/>
</dbReference>
<dbReference type="Proteomes" id="UP000481153">
    <property type="component" value="Unassembled WGS sequence"/>
</dbReference>
<comment type="cofactor">
    <cofactor evidence="1">
        <name>Mn(2+)</name>
        <dbReference type="ChEBI" id="CHEBI:29035"/>
    </cofactor>
</comment>
<organism evidence="10 11">
    <name type="scientific">Aphanomyces euteiches</name>
    <dbReference type="NCBI Taxonomy" id="100861"/>
    <lineage>
        <taxon>Eukaryota</taxon>
        <taxon>Sar</taxon>
        <taxon>Stramenopiles</taxon>
        <taxon>Oomycota</taxon>
        <taxon>Saprolegniomycetes</taxon>
        <taxon>Saprolegniales</taxon>
        <taxon>Verrucalvaceae</taxon>
        <taxon>Aphanomyces</taxon>
    </lineage>
</organism>
<evidence type="ECO:0000256" key="7">
    <source>
        <dbReference type="ARBA" id="ARBA00048336"/>
    </source>
</evidence>